<dbReference type="RefSeq" id="XP_018278388.1">
    <property type="nucleotide sequence ID" value="XM_018419267.1"/>
</dbReference>
<organism evidence="2 3">
    <name type="scientific">Cutaneotrichosporon oleaginosum</name>
    <dbReference type="NCBI Taxonomy" id="879819"/>
    <lineage>
        <taxon>Eukaryota</taxon>
        <taxon>Fungi</taxon>
        <taxon>Dikarya</taxon>
        <taxon>Basidiomycota</taxon>
        <taxon>Agaricomycotina</taxon>
        <taxon>Tremellomycetes</taxon>
        <taxon>Trichosporonales</taxon>
        <taxon>Trichosporonaceae</taxon>
        <taxon>Cutaneotrichosporon</taxon>
    </lineage>
</organism>
<keyword evidence="3" id="KW-1185">Reference proteome</keyword>
<evidence type="ECO:0000313" key="3">
    <source>
        <dbReference type="Proteomes" id="UP000053611"/>
    </source>
</evidence>
<dbReference type="Proteomes" id="UP000053611">
    <property type="component" value="Unassembled WGS sequence"/>
</dbReference>
<sequence>MPSLLTPAGAGRSISRVNSFTRDWGDDDKAPSSTPIEWSPSPPRVKTKLPFSAPARSAPPMSSSASVSNSTLSVSDGLTPQERRRRAILEAMPINPPSARTSATSSLVVAAPPRPSVIPPKASSSTLLSSSRLNVASSGSSTKLSAAADTQALPELPTLDIKKRPKPWEGDFS</sequence>
<reference evidence="2 3" key="1">
    <citation type="submission" date="2015-03" db="EMBL/GenBank/DDBJ databases">
        <title>Genomics and transcriptomics of the oil-accumulating basidiomycete yeast T. oleaginosus allow insights into substrate utilization and the diverse evolutionary trajectories of mating systems in fungi.</title>
        <authorList>
            <consortium name="DOE Joint Genome Institute"/>
            <person name="Kourist R."/>
            <person name="Kracht O."/>
            <person name="Bracharz F."/>
            <person name="Lipzen A."/>
            <person name="Nolan M."/>
            <person name="Ohm R."/>
            <person name="Grigoriev I."/>
            <person name="Sun S."/>
            <person name="Heitman J."/>
            <person name="Bruck T."/>
            <person name="Nowrousian M."/>
        </authorList>
    </citation>
    <scope>NUCLEOTIDE SEQUENCE [LARGE SCALE GENOMIC DNA]</scope>
    <source>
        <strain evidence="2 3">IBC0246</strain>
    </source>
</reference>
<feature type="region of interest" description="Disordered" evidence="1">
    <location>
        <begin position="1"/>
        <end position="173"/>
    </location>
</feature>
<gene>
    <name evidence="2" type="ORF">CC85DRAFT_101637</name>
</gene>
<feature type="compositionally biased region" description="Polar residues" evidence="1">
    <location>
        <begin position="98"/>
        <end position="107"/>
    </location>
</feature>
<feature type="compositionally biased region" description="Low complexity" evidence="1">
    <location>
        <begin position="50"/>
        <end position="75"/>
    </location>
</feature>
<dbReference type="GeneID" id="28979870"/>
<protein>
    <submittedName>
        <fullName evidence="2">Uncharacterized protein</fullName>
    </submittedName>
</protein>
<dbReference type="AlphaFoldDB" id="A0A0J0XLD8"/>
<dbReference type="EMBL" id="KQ087211">
    <property type="protein sequence ID" value="KLT41897.1"/>
    <property type="molecule type" value="Genomic_DNA"/>
</dbReference>
<feature type="compositionally biased region" description="Basic and acidic residues" evidence="1">
    <location>
        <begin position="160"/>
        <end position="173"/>
    </location>
</feature>
<feature type="compositionally biased region" description="Polar residues" evidence="1">
    <location>
        <begin position="134"/>
        <end position="144"/>
    </location>
</feature>
<proteinExistence type="predicted"/>
<accession>A0A0J0XLD8</accession>
<evidence type="ECO:0000256" key="1">
    <source>
        <dbReference type="SAM" id="MobiDB-lite"/>
    </source>
</evidence>
<dbReference type="STRING" id="879819.A0A0J0XLD8"/>
<dbReference type="OrthoDB" id="432234at2759"/>
<evidence type="ECO:0000313" key="2">
    <source>
        <dbReference type="EMBL" id="KLT41897.1"/>
    </source>
</evidence>
<name>A0A0J0XLD8_9TREE</name>
<feature type="compositionally biased region" description="Low complexity" evidence="1">
    <location>
        <begin position="123"/>
        <end position="133"/>
    </location>
</feature>